<keyword evidence="1" id="KW-0812">Transmembrane</keyword>
<evidence type="ECO:0000313" key="3">
    <source>
        <dbReference type="Proteomes" id="UP000823736"/>
    </source>
</evidence>
<reference evidence="2" key="1">
    <citation type="submission" date="2021-03" db="EMBL/GenBank/DDBJ databases">
        <title>Genomic Encyclopedia of Type Strains, Phase IV (KMG-IV): sequencing the most valuable type-strain genomes for metagenomic binning, comparative biology and taxonomic classification.</title>
        <authorList>
            <person name="Goeker M."/>
        </authorList>
    </citation>
    <scope>NUCLEOTIDE SEQUENCE</scope>
    <source>
        <strain evidence="2">DSM 26232</strain>
    </source>
</reference>
<evidence type="ECO:0000313" key="2">
    <source>
        <dbReference type="EMBL" id="MBP1986090.1"/>
    </source>
</evidence>
<name>A0A8T4GUL2_9EURY</name>
<dbReference type="AlphaFoldDB" id="A0A8T4GUL2"/>
<dbReference type="EMBL" id="JAGGLC010000001">
    <property type="protein sequence ID" value="MBP1986090.1"/>
    <property type="molecule type" value="Genomic_DNA"/>
</dbReference>
<keyword evidence="1" id="KW-1133">Transmembrane helix</keyword>
<sequence>MDEQRVGTVLYATAAVLIAVVGATFAVRPGDSAP</sequence>
<dbReference type="Proteomes" id="UP000823736">
    <property type="component" value="Unassembled WGS sequence"/>
</dbReference>
<evidence type="ECO:0000256" key="1">
    <source>
        <dbReference type="SAM" id="Phobius"/>
    </source>
</evidence>
<gene>
    <name evidence="2" type="ORF">J2753_000563</name>
</gene>
<feature type="transmembrane region" description="Helical" evidence="1">
    <location>
        <begin position="6"/>
        <end position="27"/>
    </location>
</feature>
<comment type="caution">
    <text evidence="2">The sequence shown here is derived from an EMBL/GenBank/DDBJ whole genome shotgun (WGS) entry which is preliminary data.</text>
</comment>
<keyword evidence="1" id="KW-0472">Membrane</keyword>
<accession>A0A8T4GUL2</accession>
<protein>
    <submittedName>
        <fullName evidence="2">Uncharacterized protein</fullName>
    </submittedName>
</protein>
<keyword evidence="3" id="KW-1185">Reference proteome</keyword>
<organism evidence="2 3">
    <name type="scientific">Halolamina salifodinae</name>
    <dbReference type="NCBI Taxonomy" id="1202767"/>
    <lineage>
        <taxon>Archaea</taxon>
        <taxon>Methanobacteriati</taxon>
        <taxon>Methanobacteriota</taxon>
        <taxon>Stenosarchaea group</taxon>
        <taxon>Halobacteria</taxon>
        <taxon>Halobacteriales</taxon>
        <taxon>Haloferacaceae</taxon>
    </lineage>
</organism>
<proteinExistence type="predicted"/>